<dbReference type="SUPFAM" id="SSF81593">
    <property type="entry name" value="Nucleotidyltransferase substrate binding subunit/domain"/>
    <property type="match status" value="1"/>
</dbReference>
<sequence length="612" mass="70124">MVLDNLKNVTFHFLVDLSRCHLPFPEYDPWKLVQQLPQPLRPQLLSKITELQLEEASLELCPYGEFCESRNQLQGILVSPEFREGFAALLRWQRRDKEEEVEMASREREVAFSAERLAVVCCEKIQTVMMHCGGRVEGSQASQVVHVVLHADGRRQVYLLHQERMDLGQLVQILSSLALEVDSIMGGMLCRKSMSILMQMLACRDPGEVLGMLERNRVPLQTSTHPDAYTLPSPGTEIPQEWYDSLDMSILNTFAPGDYVGYLDPEAPKECYQYAVVLEVLPDGVVPMYRIDLGAGHQEEVSANDLYQFKRVQVDGCGRALVPVPDQQQQQERQEAWYRQSLGQVKEEVDTCLAKIWELPEGERRKAIRRLYLRYHPDKNVGQEEMANEVCKYLREKIQDLEEGRNPRTAGNPRSPQASGSRGHPSSHRGFSASWDEWDGEARHHRQSRREFTSQRDRGFHYDFWSYHRAKAGCRPQAKEAGRWLRQAQSDLRAAGHDVGQRCTNWVFYKVHRAVEKALAAAVYNRGERFEREQTLASLAQKVAAYDPRLEGLPAQVAELRRHGVDDKTTQYPSYHPPPTIPNEAFLAGEEQEVLRLAQGLLDVLQAHMARR</sequence>
<dbReference type="SUPFAM" id="SSF46565">
    <property type="entry name" value="Chaperone J-domain"/>
    <property type="match status" value="1"/>
</dbReference>
<evidence type="ECO:0000313" key="3">
    <source>
        <dbReference type="Ensembl" id="ENSCABP00000014511.1"/>
    </source>
</evidence>
<accession>A0A8C0GX00</accession>
<feature type="compositionally biased region" description="Low complexity" evidence="1">
    <location>
        <begin position="419"/>
        <end position="432"/>
    </location>
</feature>
<dbReference type="Gene3D" id="1.20.120.330">
    <property type="entry name" value="Nucleotidyltransferases domain 2"/>
    <property type="match status" value="1"/>
</dbReference>
<protein>
    <recommendedName>
        <fullName evidence="2">HEPN domain-containing protein</fullName>
    </recommendedName>
</protein>
<dbReference type="PROSITE" id="PS50910">
    <property type="entry name" value="HEPN"/>
    <property type="match status" value="1"/>
</dbReference>
<dbReference type="InterPro" id="IPR036869">
    <property type="entry name" value="J_dom_sf"/>
</dbReference>
<evidence type="ECO:0000259" key="2">
    <source>
        <dbReference type="PROSITE" id="PS50910"/>
    </source>
</evidence>
<dbReference type="Gene3D" id="1.10.287.110">
    <property type="entry name" value="DnaJ domain"/>
    <property type="match status" value="1"/>
</dbReference>
<dbReference type="Ensembl" id="ENSCABT00000015902.1">
    <property type="protein sequence ID" value="ENSCABP00000014511.1"/>
    <property type="gene ID" value="ENSCABG00000010840.1"/>
</dbReference>
<organism evidence="3 4">
    <name type="scientific">Chelonoidis abingdonii</name>
    <name type="common">Abingdon island giant tortoise</name>
    <name type="synonym">Testudo abingdonii</name>
    <dbReference type="NCBI Taxonomy" id="106734"/>
    <lineage>
        <taxon>Eukaryota</taxon>
        <taxon>Metazoa</taxon>
        <taxon>Chordata</taxon>
        <taxon>Craniata</taxon>
        <taxon>Vertebrata</taxon>
        <taxon>Euteleostomi</taxon>
        <taxon>Archelosauria</taxon>
        <taxon>Testudinata</taxon>
        <taxon>Testudines</taxon>
        <taxon>Cryptodira</taxon>
        <taxon>Durocryptodira</taxon>
        <taxon>Testudinoidea</taxon>
        <taxon>Testudinidae</taxon>
        <taxon>Chelonoidis</taxon>
    </lineage>
</organism>
<feature type="domain" description="HEPN" evidence="2">
    <location>
        <begin position="485"/>
        <end position="601"/>
    </location>
</feature>
<name>A0A8C0GX00_CHEAB</name>
<proteinExistence type="predicted"/>
<dbReference type="PANTHER" id="PTHR46919">
    <property type="entry name" value="ZINC FINGER, C3HC4 TYPE (RING FINGER) FAMILY PROTEIN"/>
    <property type="match status" value="1"/>
</dbReference>
<reference evidence="3" key="2">
    <citation type="submission" date="2025-09" db="UniProtKB">
        <authorList>
            <consortium name="Ensembl"/>
        </authorList>
    </citation>
    <scope>IDENTIFICATION</scope>
</reference>
<dbReference type="AlphaFoldDB" id="A0A8C0GX00"/>
<keyword evidence="4" id="KW-1185">Reference proteome</keyword>
<evidence type="ECO:0000313" key="4">
    <source>
        <dbReference type="Proteomes" id="UP000694404"/>
    </source>
</evidence>
<dbReference type="GeneTree" id="ENSGT00940000164866"/>
<dbReference type="InterPro" id="IPR007842">
    <property type="entry name" value="HEPN_dom"/>
</dbReference>
<feature type="region of interest" description="Disordered" evidence="1">
    <location>
        <begin position="401"/>
        <end position="434"/>
    </location>
</feature>
<dbReference type="Pfam" id="PF05168">
    <property type="entry name" value="HEPN"/>
    <property type="match status" value="1"/>
</dbReference>
<dbReference type="Proteomes" id="UP000694404">
    <property type="component" value="Unplaced"/>
</dbReference>
<evidence type="ECO:0000256" key="1">
    <source>
        <dbReference type="SAM" id="MobiDB-lite"/>
    </source>
</evidence>
<reference evidence="3" key="1">
    <citation type="submission" date="2025-08" db="UniProtKB">
        <authorList>
            <consortium name="Ensembl"/>
        </authorList>
    </citation>
    <scope>IDENTIFICATION</scope>
</reference>
<dbReference type="OMA" id="HYVYAVI"/>
<dbReference type="PANTHER" id="PTHR46919:SF2">
    <property type="entry name" value="SACSIN"/>
    <property type="match status" value="1"/>
</dbReference>